<dbReference type="InterPro" id="IPR057082">
    <property type="entry name" value="PH_C"/>
</dbReference>
<feature type="compositionally biased region" description="Polar residues" evidence="1">
    <location>
        <begin position="178"/>
        <end position="188"/>
    </location>
</feature>
<feature type="region of interest" description="Disordered" evidence="1">
    <location>
        <begin position="177"/>
        <end position="269"/>
    </location>
</feature>
<dbReference type="Pfam" id="PF23074">
    <property type="entry name" value="PH_FT_N"/>
    <property type="match status" value="1"/>
</dbReference>
<evidence type="ECO:0000256" key="1">
    <source>
        <dbReference type="SAM" id="MobiDB-lite"/>
    </source>
</evidence>
<keyword evidence="5" id="KW-1185">Reference proteome</keyword>
<feature type="domain" description="PH" evidence="3">
    <location>
        <begin position="431"/>
        <end position="543"/>
    </location>
</feature>
<gene>
    <name evidence="4" type="ORF">ASPZODRAFT_57517</name>
</gene>
<dbReference type="InterPro" id="IPR057081">
    <property type="entry name" value="PH_N"/>
</dbReference>
<feature type="domain" description="PH" evidence="2">
    <location>
        <begin position="305"/>
        <end position="430"/>
    </location>
</feature>
<reference evidence="5" key="1">
    <citation type="journal article" date="2017" name="Genome Biol.">
        <title>Comparative genomics reveals high biological diversity and specific adaptations in the industrially and medically important fungal genus Aspergillus.</title>
        <authorList>
            <person name="de Vries R.P."/>
            <person name="Riley R."/>
            <person name="Wiebenga A."/>
            <person name="Aguilar-Osorio G."/>
            <person name="Amillis S."/>
            <person name="Uchima C.A."/>
            <person name="Anderluh G."/>
            <person name="Asadollahi M."/>
            <person name="Askin M."/>
            <person name="Barry K."/>
            <person name="Battaglia E."/>
            <person name="Bayram O."/>
            <person name="Benocci T."/>
            <person name="Braus-Stromeyer S.A."/>
            <person name="Caldana C."/>
            <person name="Canovas D."/>
            <person name="Cerqueira G.C."/>
            <person name="Chen F."/>
            <person name="Chen W."/>
            <person name="Choi C."/>
            <person name="Clum A."/>
            <person name="Dos Santos R.A."/>
            <person name="Damasio A.R."/>
            <person name="Diallinas G."/>
            <person name="Emri T."/>
            <person name="Fekete E."/>
            <person name="Flipphi M."/>
            <person name="Freyberg S."/>
            <person name="Gallo A."/>
            <person name="Gournas C."/>
            <person name="Habgood R."/>
            <person name="Hainaut M."/>
            <person name="Harispe M.L."/>
            <person name="Henrissat B."/>
            <person name="Hilden K.S."/>
            <person name="Hope R."/>
            <person name="Hossain A."/>
            <person name="Karabika E."/>
            <person name="Karaffa L."/>
            <person name="Karanyi Z."/>
            <person name="Krasevec N."/>
            <person name="Kuo A."/>
            <person name="Kusch H."/>
            <person name="LaButti K."/>
            <person name="Lagendijk E.L."/>
            <person name="Lapidus A."/>
            <person name="Levasseur A."/>
            <person name="Lindquist E."/>
            <person name="Lipzen A."/>
            <person name="Logrieco A.F."/>
            <person name="MacCabe A."/>
            <person name="Maekelae M.R."/>
            <person name="Malavazi I."/>
            <person name="Melin P."/>
            <person name="Meyer V."/>
            <person name="Mielnichuk N."/>
            <person name="Miskei M."/>
            <person name="Molnar A.P."/>
            <person name="Mule G."/>
            <person name="Ngan C.Y."/>
            <person name="Orejas M."/>
            <person name="Orosz E."/>
            <person name="Ouedraogo J.P."/>
            <person name="Overkamp K.M."/>
            <person name="Park H.-S."/>
            <person name="Perrone G."/>
            <person name="Piumi F."/>
            <person name="Punt P.J."/>
            <person name="Ram A.F."/>
            <person name="Ramon A."/>
            <person name="Rauscher S."/>
            <person name="Record E."/>
            <person name="Riano-Pachon D.M."/>
            <person name="Robert V."/>
            <person name="Roehrig J."/>
            <person name="Ruller R."/>
            <person name="Salamov A."/>
            <person name="Salih N.S."/>
            <person name="Samson R.A."/>
            <person name="Sandor E."/>
            <person name="Sanguinetti M."/>
            <person name="Schuetze T."/>
            <person name="Sepcic K."/>
            <person name="Shelest E."/>
            <person name="Sherlock G."/>
            <person name="Sophianopoulou V."/>
            <person name="Squina F.M."/>
            <person name="Sun H."/>
            <person name="Susca A."/>
            <person name="Todd R.B."/>
            <person name="Tsang A."/>
            <person name="Unkles S.E."/>
            <person name="van de Wiele N."/>
            <person name="van Rossen-Uffink D."/>
            <person name="Oliveira J.V."/>
            <person name="Vesth T.C."/>
            <person name="Visser J."/>
            <person name="Yu J.-H."/>
            <person name="Zhou M."/>
            <person name="Andersen M.R."/>
            <person name="Archer D.B."/>
            <person name="Baker S.E."/>
            <person name="Benoit I."/>
            <person name="Brakhage A.A."/>
            <person name="Braus G.H."/>
            <person name="Fischer R."/>
            <person name="Frisvad J.C."/>
            <person name="Goldman G.H."/>
            <person name="Houbraken J."/>
            <person name="Oakley B."/>
            <person name="Pocsi I."/>
            <person name="Scazzocchio C."/>
            <person name="Seiboth B."/>
            <person name="vanKuyk P.A."/>
            <person name="Wortman J."/>
            <person name="Dyer P.S."/>
            <person name="Grigoriev I.V."/>
        </authorList>
    </citation>
    <scope>NUCLEOTIDE SEQUENCE [LARGE SCALE GENOMIC DNA]</scope>
    <source>
        <strain evidence="5">CBS 506.65</strain>
    </source>
</reference>
<organism evidence="4 5">
    <name type="scientific">Penicilliopsis zonata CBS 506.65</name>
    <dbReference type="NCBI Taxonomy" id="1073090"/>
    <lineage>
        <taxon>Eukaryota</taxon>
        <taxon>Fungi</taxon>
        <taxon>Dikarya</taxon>
        <taxon>Ascomycota</taxon>
        <taxon>Pezizomycotina</taxon>
        <taxon>Eurotiomycetes</taxon>
        <taxon>Eurotiomycetidae</taxon>
        <taxon>Eurotiales</taxon>
        <taxon>Aspergillaceae</taxon>
        <taxon>Penicilliopsis</taxon>
    </lineage>
</organism>
<protein>
    <submittedName>
        <fullName evidence="4">Uncharacterized protein</fullName>
    </submittedName>
</protein>
<dbReference type="AlphaFoldDB" id="A0A1L9SWI2"/>
<feature type="compositionally biased region" description="Low complexity" evidence="1">
    <location>
        <begin position="207"/>
        <end position="242"/>
    </location>
</feature>
<accession>A0A1L9SWI2</accession>
<dbReference type="OrthoDB" id="5345571at2759"/>
<proteinExistence type="predicted"/>
<sequence length="545" mass="62056">MALRMSADRAEDVAAGFRLFRDPLPEHATEITSLMADLFAISSLLKIIEDLLRSPLYRRQQVLVRADVELVRASLDYTLEDILRFFAAVDQRSSSDRETFKRAWLELCTFFRTEAQSALSPRLGRYKLFLRDLEDLTRGKPFDPTPMAGLRSSLQALLAEQDKGLATRIGAIDLGRYNPSSSSSNIADQGSPRRPRGRRSYERTRPNNHTTTTTSNYYHPQHSPQSPLSPLSPSSLTFSSDSAIFPPSAPEAPDSPPTSSATGRSLGSSNMSEHWAKKVFDDNHSATRIPFVGESSKCFGEPKQGLRSWLRDSGFEELFQLIFDGEQQLRVYLYSREDDHRARIMCKSVRASRPSEYFCMPLNMLEIYRVGSCLQLCRRRNAGSELELWANLKFHTIERMVLFFCTILALRSQDNGRPVERIRDYELEREEELFGGQIMDDSYLHALRIYRDTVSGAVRLQASILRGEMKRTPVWTAFITHHASSRAWIRREDSNVVLLGDLRRAIFASPDYSPPRTSRGEHILKFTTKDDADSFMETIAEVAEL</sequence>
<evidence type="ECO:0000313" key="4">
    <source>
        <dbReference type="EMBL" id="OJJ51555.1"/>
    </source>
</evidence>
<dbReference type="Proteomes" id="UP000184188">
    <property type="component" value="Unassembled WGS sequence"/>
</dbReference>
<feature type="compositionally biased region" description="Pro residues" evidence="1">
    <location>
        <begin position="247"/>
        <end position="256"/>
    </location>
</feature>
<dbReference type="EMBL" id="KV878336">
    <property type="protein sequence ID" value="OJJ51555.1"/>
    <property type="molecule type" value="Genomic_DNA"/>
</dbReference>
<evidence type="ECO:0000259" key="2">
    <source>
        <dbReference type="Pfam" id="PF23074"/>
    </source>
</evidence>
<dbReference type="GeneID" id="34615153"/>
<evidence type="ECO:0000259" key="3">
    <source>
        <dbReference type="Pfam" id="PF23076"/>
    </source>
</evidence>
<dbReference type="Pfam" id="PF23076">
    <property type="entry name" value="PH_FT_C"/>
    <property type="match status" value="1"/>
</dbReference>
<dbReference type="VEuPathDB" id="FungiDB:ASPZODRAFT_57517"/>
<dbReference type="RefSeq" id="XP_022586065.1">
    <property type="nucleotide sequence ID" value="XM_022728689.1"/>
</dbReference>
<evidence type="ECO:0000313" key="5">
    <source>
        <dbReference type="Proteomes" id="UP000184188"/>
    </source>
</evidence>
<name>A0A1L9SWI2_9EURO</name>